<evidence type="ECO:0000256" key="1">
    <source>
        <dbReference type="SAM" id="MobiDB-lite"/>
    </source>
</evidence>
<gene>
    <name evidence="3" type="primary">20348993</name>
    <name evidence="2" type="ORF">GGTG_08535</name>
</gene>
<dbReference type="RefSeq" id="XP_009224641.1">
    <property type="nucleotide sequence ID" value="XM_009226377.1"/>
</dbReference>
<evidence type="ECO:0000313" key="2">
    <source>
        <dbReference type="EMBL" id="EJT74697.1"/>
    </source>
</evidence>
<accession>J3P4U9</accession>
<keyword evidence="4" id="KW-1185">Reference proteome</keyword>
<evidence type="ECO:0000313" key="4">
    <source>
        <dbReference type="Proteomes" id="UP000006039"/>
    </source>
</evidence>
<dbReference type="HOGENOM" id="CLU_1959730_0_0_1"/>
<evidence type="ECO:0000313" key="3">
    <source>
        <dbReference type="EnsemblFungi" id="EJT74697"/>
    </source>
</evidence>
<organism evidence="2">
    <name type="scientific">Gaeumannomyces tritici (strain R3-111a-1)</name>
    <name type="common">Wheat and barley take-all root rot fungus</name>
    <name type="synonym">Gaeumannomyces graminis var. tritici</name>
    <dbReference type="NCBI Taxonomy" id="644352"/>
    <lineage>
        <taxon>Eukaryota</taxon>
        <taxon>Fungi</taxon>
        <taxon>Dikarya</taxon>
        <taxon>Ascomycota</taxon>
        <taxon>Pezizomycotina</taxon>
        <taxon>Sordariomycetes</taxon>
        <taxon>Sordariomycetidae</taxon>
        <taxon>Magnaporthales</taxon>
        <taxon>Magnaporthaceae</taxon>
        <taxon>Gaeumannomyces</taxon>
    </lineage>
</organism>
<sequence length="128" mass="14447">MAWDLLFLERHASKYRHERHHHHVEVERHAPQEDGNWGMLIGRVGLPPGRGHVDGQRQSRGQILARIKWSGQSFSRPVLSEGPFKERAIRQTPSQDGMVGGRIEIRRGTGWGKRTGAGSLARPHHSAT</sequence>
<reference evidence="2" key="3">
    <citation type="submission" date="2010-09" db="EMBL/GenBank/DDBJ databases">
        <title>Annotation of Gaeumannomyces graminis var. tritici R3-111a-1.</title>
        <authorList>
            <consortium name="The Broad Institute Genome Sequencing Platform"/>
            <person name="Ma L.-J."/>
            <person name="Dead R."/>
            <person name="Young S.K."/>
            <person name="Zeng Q."/>
            <person name="Gargeya S."/>
            <person name="Fitzgerald M."/>
            <person name="Haas B."/>
            <person name="Abouelleil A."/>
            <person name="Alvarado L."/>
            <person name="Arachchi H.M."/>
            <person name="Berlin A."/>
            <person name="Brown A."/>
            <person name="Chapman S.B."/>
            <person name="Chen Z."/>
            <person name="Dunbar C."/>
            <person name="Freedman E."/>
            <person name="Gearin G."/>
            <person name="Gellesch M."/>
            <person name="Goldberg J."/>
            <person name="Griggs A."/>
            <person name="Gujja S."/>
            <person name="Heiman D."/>
            <person name="Howarth C."/>
            <person name="Larson L."/>
            <person name="Lui A."/>
            <person name="MacDonald P.J.P."/>
            <person name="Mehta T."/>
            <person name="Montmayeur A."/>
            <person name="Murphy C."/>
            <person name="Neiman D."/>
            <person name="Pearson M."/>
            <person name="Priest M."/>
            <person name="Roberts A."/>
            <person name="Saif S."/>
            <person name="Shea T."/>
            <person name="Shenoy N."/>
            <person name="Sisk P."/>
            <person name="Stolte C."/>
            <person name="Sykes S."/>
            <person name="Yandava C."/>
            <person name="Wortman J."/>
            <person name="Nusbaum C."/>
            <person name="Birren B."/>
        </authorList>
    </citation>
    <scope>NUCLEOTIDE SEQUENCE</scope>
    <source>
        <strain evidence="2">R3-111a-1</strain>
    </source>
</reference>
<dbReference type="EnsemblFungi" id="EJT74697">
    <property type="protein sequence ID" value="EJT74697"/>
    <property type="gene ID" value="GGTG_08535"/>
</dbReference>
<feature type="region of interest" description="Disordered" evidence="1">
    <location>
        <begin position="93"/>
        <end position="128"/>
    </location>
</feature>
<reference evidence="3" key="5">
    <citation type="submission" date="2018-04" db="UniProtKB">
        <authorList>
            <consortium name="EnsemblFungi"/>
        </authorList>
    </citation>
    <scope>IDENTIFICATION</scope>
    <source>
        <strain evidence="3">R3-111a-1</strain>
    </source>
</reference>
<reference evidence="3" key="4">
    <citation type="journal article" date="2015" name="G3 (Bethesda)">
        <title>Genome sequences of three phytopathogenic species of the Magnaporthaceae family of fungi.</title>
        <authorList>
            <person name="Okagaki L.H."/>
            <person name="Nunes C.C."/>
            <person name="Sailsbery J."/>
            <person name="Clay B."/>
            <person name="Brown D."/>
            <person name="John T."/>
            <person name="Oh Y."/>
            <person name="Young N."/>
            <person name="Fitzgerald M."/>
            <person name="Haas B.J."/>
            <person name="Zeng Q."/>
            <person name="Young S."/>
            <person name="Adiconis X."/>
            <person name="Fan L."/>
            <person name="Levin J.Z."/>
            <person name="Mitchell T.K."/>
            <person name="Okubara P.A."/>
            <person name="Farman M.L."/>
            <person name="Kohn L.M."/>
            <person name="Birren B."/>
            <person name="Ma L.-J."/>
            <person name="Dean R.A."/>
        </authorList>
    </citation>
    <scope>NUCLEOTIDE SEQUENCE</scope>
    <source>
        <strain evidence="3">R3-111a-1</strain>
    </source>
</reference>
<dbReference type="VEuPathDB" id="FungiDB:GGTG_08535"/>
<dbReference type="GeneID" id="20348993"/>
<dbReference type="AlphaFoldDB" id="J3P4U9"/>
<dbReference type="EMBL" id="GL385398">
    <property type="protein sequence ID" value="EJT74697.1"/>
    <property type="molecule type" value="Genomic_DNA"/>
</dbReference>
<proteinExistence type="predicted"/>
<reference evidence="4" key="1">
    <citation type="submission" date="2010-07" db="EMBL/GenBank/DDBJ databases">
        <title>The genome sequence of Gaeumannomyces graminis var. tritici strain R3-111a-1.</title>
        <authorList>
            <consortium name="The Broad Institute Genome Sequencing Platform"/>
            <person name="Ma L.-J."/>
            <person name="Dead R."/>
            <person name="Young S."/>
            <person name="Zeng Q."/>
            <person name="Koehrsen M."/>
            <person name="Alvarado L."/>
            <person name="Berlin A."/>
            <person name="Chapman S.B."/>
            <person name="Chen Z."/>
            <person name="Freedman E."/>
            <person name="Gellesch M."/>
            <person name="Goldberg J."/>
            <person name="Griggs A."/>
            <person name="Gujja S."/>
            <person name="Heilman E.R."/>
            <person name="Heiman D."/>
            <person name="Hepburn T."/>
            <person name="Howarth C."/>
            <person name="Jen D."/>
            <person name="Larson L."/>
            <person name="Mehta T."/>
            <person name="Neiman D."/>
            <person name="Pearson M."/>
            <person name="Roberts A."/>
            <person name="Saif S."/>
            <person name="Shea T."/>
            <person name="Shenoy N."/>
            <person name="Sisk P."/>
            <person name="Stolte C."/>
            <person name="Sykes S."/>
            <person name="Walk T."/>
            <person name="White J."/>
            <person name="Yandava C."/>
            <person name="Haas B."/>
            <person name="Nusbaum C."/>
            <person name="Birren B."/>
        </authorList>
    </citation>
    <scope>NUCLEOTIDE SEQUENCE [LARGE SCALE GENOMIC DNA]</scope>
    <source>
        <strain evidence="4">R3-111a-1</strain>
    </source>
</reference>
<protein>
    <submittedName>
        <fullName evidence="2 3">Uncharacterized protein</fullName>
    </submittedName>
</protein>
<name>J3P4U9_GAET3</name>
<reference evidence="2" key="2">
    <citation type="submission" date="2010-07" db="EMBL/GenBank/DDBJ databases">
        <authorList>
            <consortium name="The Broad Institute Genome Sequencing Platform"/>
            <consortium name="Broad Institute Genome Sequencing Center for Infectious Disease"/>
            <person name="Ma L.-J."/>
            <person name="Dead R."/>
            <person name="Young S."/>
            <person name="Zeng Q."/>
            <person name="Koehrsen M."/>
            <person name="Alvarado L."/>
            <person name="Berlin A."/>
            <person name="Chapman S.B."/>
            <person name="Chen Z."/>
            <person name="Freedman E."/>
            <person name="Gellesch M."/>
            <person name="Goldberg J."/>
            <person name="Griggs A."/>
            <person name="Gujja S."/>
            <person name="Heilman E.R."/>
            <person name="Heiman D."/>
            <person name="Hepburn T."/>
            <person name="Howarth C."/>
            <person name="Jen D."/>
            <person name="Larson L."/>
            <person name="Mehta T."/>
            <person name="Neiman D."/>
            <person name="Pearson M."/>
            <person name="Roberts A."/>
            <person name="Saif S."/>
            <person name="Shea T."/>
            <person name="Shenoy N."/>
            <person name="Sisk P."/>
            <person name="Stolte C."/>
            <person name="Sykes S."/>
            <person name="Walk T."/>
            <person name="White J."/>
            <person name="Yandava C."/>
            <person name="Haas B."/>
            <person name="Nusbaum C."/>
            <person name="Birren B."/>
        </authorList>
    </citation>
    <scope>NUCLEOTIDE SEQUENCE</scope>
    <source>
        <strain evidence="2">R3-111a-1</strain>
    </source>
</reference>
<dbReference type="Proteomes" id="UP000006039">
    <property type="component" value="Unassembled WGS sequence"/>
</dbReference>